<sequence>MHSYLRAIGFSNIKKTKDMEEIIKLVLSDSTQKKMVEISDEHTFFEVSKEFSELMGVAIRGEFNENNEFMTEYYFPYFEGTGITTYEDVDIEKHAEKESYAGICDDVKVGVSLIFYLQNVADYLKELRLSSVQNKRLSVTLSGLSLSGKIILPVNKNEKQIKDKKKITTYRNKLIAAARDGDEEAIENLTLEDIDTYTMISKRIMNEDILTLVDTYFMPYGVESDQYSVLGEIMDFSFVINHFTKEEVCLMTIECNELVFDVCINKKDLLGEPSIGRRFKGNIWLQGKINFNNL</sequence>
<dbReference type="AlphaFoldDB" id="A0A371AVJ8"/>
<proteinExistence type="predicted"/>
<dbReference type="RefSeq" id="WP_115481850.1">
    <property type="nucleotide sequence ID" value="NZ_QRCT01000023.1"/>
</dbReference>
<dbReference type="EMBL" id="QRCT01000023">
    <property type="protein sequence ID" value="RDU23561.1"/>
    <property type="molecule type" value="Genomic_DNA"/>
</dbReference>
<organism evidence="1 2">
    <name type="scientific">Anaerosacchariphilus polymeriproducens</name>
    <dbReference type="NCBI Taxonomy" id="1812858"/>
    <lineage>
        <taxon>Bacteria</taxon>
        <taxon>Bacillati</taxon>
        <taxon>Bacillota</taxon>
        <taxon>Clostridia</taxon>
        <taxon>Lachnospirales</taxon>
        <taxon>Lachnospiraceae</taxon>
        <taxon>Anaerosacchariphilus</taxon>
    </lineage>
</organism>
<protein>
    <submittedName>
        <fullName evidence="1">DUF3881 family protein</fullName>
    </submittedName>
</protein>
<comment type="caution">
    <text evidence="1">The sequence shown here is derived from an EMBL/GenBank/DDBJ whole genome shotgun (WGS) entry which is preliminary data.</text>
</comment>
<dbReference type="InterPro" id="IPR024541">
    <property type="entry name" value="DUF3881"/>
</dbReference>
<dbReference type="Proteomes" id="UP000255036">
    <property type="component" value="Unassembled WGS sequence"/>
</dbReference>
<keyword evidence="2" id="KW-1185">Reference proteome</keyword>
<dbReference type="Pfam" id="PF12997">
    <property type="entry name" value="DUF3881"/>
    <property type="match status" value="1"/>
</dbReference>
<evidence type="ECO:0000313" key="1">
    <source>
        <dbReference type="EMBL" id="RDU23561.1"/>
    </source>
</evidence>
<dbReference type="OrthoDB" id="9774037at2"/>
<gene>
    <name evidence="1" type="ORF">DWV06_08975</name>
</gene>
<accession>A0A371AVJ8</accession>
<name>A0A371AVJ8_9FIRM</name>
<evidence type="ECO:0000313" key="2">
    <source>
        <dbReference type="Proteomes" id="UP000255036"/>
    </source>
</evidence>
<reference evidence="1 2" key="1">
    <citation type="submission" date="2018-07" db="EMBL/GenBank/DDBJ databases">
        <title>Anaerosacharophilus polymeroproducens gen. nov. sp. nov., an anaerobic bacterium isolated from salt field.</title>
        <authorList>
            <person name="Kim W."/>
            <person name="Yang S.-H."/>
            <person name="Oh J."/>
            <person name="Lee J.-H."/>
            <person name="Kwon K.K."/>
        </authorList>
    </citation>
    <scope>NUCLEOTIDE SEQUENCE [LARGE SCALE GENOMIC DNA]</scope>
    <source>
        <strain evidence="1 2">MCWD5</strain>
    </source>
</reference>